<evidence type="ECO:0000313" key="2">
    <source>
        <dbReference type="EMBL" id="AKI79440.1"/>
    </source>
</evidence>
<dbReference type="Gene3D" id="2.10.25.10">
    <property type="entry name" value="Laminin"/>
    <property type="match status" value="1"/>
</dbReference>
<accession>A0A0G2Y183</accession>
<evidence type="ECO:0000313" key="3">
    <source>
        <dbReference type="Proteomes" id="UP000241474"/>
    </source>
</evidence>
<organismHost>
    <name type="scientific">Acanthamoeba polyphaga</name>
    <name type="common">Amoeba</name>
    <dbReference type="NCBI Taxonomy" id="5757"/>
</organismHost>
<sequence>MSQTIFGQNPNIPADDHHGAVPPELVMSAVVLKDGRIANYYINATVIETEFNNNPCPCVNQTELKAERLKVLKLWSAYTNYDQQYILDSYEQFATPDTLPDGTVNQFLHQFVVNGYATYSANSVAAEYALQANDANIHLFSELDPVSVEWQADNITVIYKIITNYTLPGLPGAPILDGFVNTHYVKFVPCKAEIWIDITTQDSLVSTYLAAAQSNHPASDICDKIQQACTGPNQVYDSYESCLNYMSVVVNHTSFCPTGSLIANSSGCHYFHASSALNYPEIHCQHVRPYDSPTCQDFCLTQGCGNCDSNAECVFVSGSNSIVPKYQCKCKSGYVGNGTHCSPVTCSAQWQCPSEYNYGSCQNGLCGCNSGNGFKWVPDQATVNSHQACQCSENETVQWYNGVPECMPIGRCRYVWQCPQAATQYTSITCTKYGQNALVPFNTCLCNYGYDNLGFSYKCQCSAPKREIWSNVRQGTLCLAPNECTDNYHCASNNCQVQPGQWLGTCAA</sequence>
<feature type="domain" description="EGF-like" evidence="1">
    <location>
        <begin position="328"/>
        <end position="341"/>
    </location>
</feature>
<dbReference type="InterPro" id="IPR000742">
    <property type="entry name" value="EGF"/>
</dbReference>
<dbReference type="EMBL" id="KM982401">
    <property type="protein sequence ID" value="AKI79440.1"/>
    <property type="molecule type" value="Genomic_DNA"/>
</dbReference>
<reference evidence="2 3" key="1">
    <citation type="submission" date="2014-10" db="EMBL/GenBank/DDBJ databases">
        <title>Pan-genome analysis of Brazilian lineage A amoebal mimiviruses.</title>
        <authorList>
            <person name="Assis F.L."/>
            <person name="Abrahao J.S."/>
            <person name="Kroon E.G."/>
            <person name="Dornas F.P."/>
            <person name="Andrade K.R."/>
            <person name="Borato P.V.M."/>
            <person name="Pilotto M.R."/>
            <person name="Benamar S."/>
            <person name="LaScola B."/>
            <person name="Colson P."/>
        </authorList>
    </citation>
    <scope>NUCLEOTIDE SEQUENCE [LARGE SCALE GENOMIC DNA]</scope>
    <source>
        <strain evidence="2 3">Oyster</strain>
    </source>
</reference>
<dbReference type="Proteomes" id="UP000241474">
    <property type="component" value="Segment"/>
</dbReference>
<protein>
    <recommendedName>
        <fullName evidence="1">EGF-like domain-containing protein</fullName>
    </recommendedName>
</protein>
<organism evidence="2 3">
    <name type="scientific">Acanthamoeba polyphaga mimivirus</name>
    <name type="common">APMV</name>
    <dbReference type="NCBI Taxonomy" id="212035"/>
    <lineage>
        <taxon>Viruses</taxon>
        <taxon>Varidnaviria</taxon>
        <taxon>Bamfordvirae</taxon>
        <taxon>Nucleocytoviricota</taxon>
        <taxon>Megaviricetes</taxon>
        <taxon>Imitervirales</taxon>
        <taxon>Mimiviridae</taxon>
        <taxon>Megamimivirinae</taxon>
        <taxon>Mimivirus</taxon>
        <taxon>Mimivirus bradfordmassiliense</taxon>
    </lineage>
</organism>
<evidence type="ECO:0000259" key="1">
    <source>
        <dbReference type="PROSITE" id="PS01186"/>
    </source>
</evidence>
<name>A0A0G2Y183_MIMIV</name>
<dbReference type="PROSITE" id="PS01186">
    <property type="entry name" value="EGF_2"/>
    <property type="match status" value="1"/>
</dbReference>
<proteinExistence type="predicted"/>